<dbReference type="PROSITE" id="PS51720">
    <property type="entry name" value="G_AIG1"/>
    <property type="match status" value="1"/>
</dbReference>
<gene>
    <name evidence="6" type="ORF">V1264_018975</name>
</gene>
<keyword evidence="2" id="KW-0547">Nucleotide-binding</keyword>
<reference evidence="6 7" key="1">
    <citation type="submission" date="2024-02" db="EMBL/GenBank/DDBJ databases">
        <title>Chromosome-scale genome assembly of the rough periwinkle Littorina saxatilis.</title>
        <authorList>
            <person name="De Jode A."/>
            <person name="Faria R."/>
            <person name="Formenti G."/>
            <person name="Sims Y."/>
            <person name="Smith T.P."/>
            <person name="Tracey A."/>
            <person name="Wood J.M.D."/>
            <person name="Zagrodzka Z.B."/>
            <person name="Johannesson K."/>
            <person name="Butlin R.K."/>
            <person name="Leder E.H."/>
        </authorList>
    </citation>
    <scope>NUCLEOTIDE SEQUENCE [LARGE SCALE GENOMIC DNA]</scope>
    <source>
        <strain evidence="6">Snail1</strain>
        <tissue evidence="6">Muscle</tissue>
    </source>
</reference>
<evidence type="ECO:0000259" key="5">
    <source>
        <dbReference type="PROSITE" id="PS51720"/>
    </source>
</evidence>
<feature type="domain" description="AIG1-type G" evidence="5">
    <location>
        <begin position="149"/>
        <end position="351"/>
    </location>
</feature>
<protein>
    <recommendedName>
        <fullName evidence="5">AIG1-type G domain-containing protein</fullName>
    </recommendedName>
</protein>
<proteinExistence type="inferred from homology"/>
<dbReference type="InterPro" id="IPR006703">
    <property type="entry name" value="G_AIG1"/>
</dbReference>
<dbReference type="InterPro" id="IPR045058">
    <property type="entry name" value="GIMA/IAN/Toc"/>
</dbReference>
<evidence type="ECO:0000313" key="7">
    <source>
        <dbReference type="Proteomes" id="UP001374579"/>
    </source>
</evidence>
<name>A0AAN9BFI2_9CAEN</name>
<sequence length="537" mass="61748">MSRLQETTMQTWCKEQALTEDTRRVLEEDGFTSLELLALLTPADVDESYKKRLPLAQRLALKRALMRLGEGQSEQPNPTGVPEPVRDAAKLQEKDGVPMSETRQHTVKSFTGSDRPESGRSTDKSFSNIFGSASGSADVTKRKDIYDQEVSYRFLLVGKTGSGKSTTGNSILGADRFDGDASFDSQTFRNQLERGSVDGKIVEIMDCPGLFDTARKHEEISADIVKAVACMHPGPHAILYVIRLGRYTEEEFQVYKRLKALFDERVTEHLIIVFTGGDGLEKENKGIDEVLRRVPESLRKVLKECRNRVVVFNNVTENKQPYVQRLMREVNSLLTANGGQFYTCPKYANVGQGMEEEVARRLLKLEEEDLANNPYARELKAKAKAMEDRITEQRKAFEKREKDRKLQLKRIQDAAKGERERMNQQIDNMDCSMAEREAEKKKLFEQHQRALEEKEKELENKRQEELREMEEKQQDLQRHLEKMEREREKTSEERNRELQKKMAELKLAIARNNESSFLDTLVMGAKLLIGKFLPVFK</sequence>
<feature type="region of interest" description="Disordered" evidence="4">
    <location>
        <begin position="93"/>
        <end position="127"/>
    </location>
</feature>
<dbReference type="PANTHER" id="PTHR10903:SF184">
    <property type="entry name" value="GTP-BINDING PROTEIN A"/>
    <property type="match status" value="1"/>
</dbReference>
<feature type="region of interest" description="Disordered" evidence="4">
    <location>
        <begin position="454"/>
        <end position="497"/>
    </location>
</feature>
<feature type="compositionally biased region" description="Basic and acidic residues" evidence="4">
    <location>
        <begin position="114"/>
        <end position="123"/>
    </location>
</feature>
<dbReference type="Proteomes" id="UP001374579">
    <property type="component" value="Unassembled WGS sequence"/>
</dbReference>
<evidence type="ECO:0000256" key="3">
    <source>
        <dbReference type="ARBA" id="ARBA00023134"/>
    </source>
</evidence>
<dbReference type="Pfam" id="PF04548">
    <property type="entry name" value="AIG1"/>
    <property type="match status" value="1"/>
</dbReference>
<dbReference type="EMBL" id="JBAMIC010000008">
    <property type="protein sequence ID" value="KAK7104219.1"/>
    <property type="molecule type" value="Genomic_DNA"/>
</dbReference>
<comment type="caution">
    <text evidence="6">The sequence shown here is derived from an EMBL/GenBank/DDBJ whole genome shotgun (WGS) entry which is preliminary data.</text>
</comment>
<dbReference type="PANTHER" id="PTHR10903">
    <property type="entry name" value="GTPASE, IMAP FAMILY MEMBER-RELATED"/>
    <property type="match status" value="1"/>
</dbReference>
<dbReference type="GO" id="GO:0005525">
    <property type="term" value="F:GTP binding"/>
    <property type="evidence" value="ECO:0007669"/>
    <property type="project" value="UniProtKB-KW"/>
</dbReference>
<keyword evidence="3" id="KW-0342">GTP-binding</keyword>
<keyword evidence="7" id="KW-1185">Reference proteome</keyword>
<dbReference type="Gene3D" id="3.40.50.300">
    <property type="entry name" value="P-loop containing nucleotide triphosphate hydrolases"/>
    <property type="match status" value="1"/>
</dbReference>
<comment type="similarity">
    <text evidence="1">Belongs to the TRAFAC class TrmE-Era-EngA-EngB-Septin-like GTPase superfamily. AIG1/Toc34/Toc159-like paraseptin GTPase family. IAN subfamily.</text>
</comment>
<accession>A0AAN9BFI2</accession>
<evidence type="ECO:0000256" key="2">
    <source>
        <dbReference type="ARBA" id="ARBA00022741"/>
    </source>
</evidence>
<dbReference type="AlphaFoldDB" id="A0AAN9BFI2"/>
<dbReference type="FunFam" id="3.40.50.300:FF:000366">
    <property type="entry name" value="GTPase, IMAP family member 2"/>
    <property type="match status" value="1"/>
</dbReference>
<organism evidence="6 7">
    <name type="scientific">Littorina saxatilis</name>
    <dbReference type="NCBI Taxonomy" id="31220"/>
    <lineage>
        <taxon>Eukaryota</taxon>
        <taxon>Metazoa</taxon>
        <taxon>Spiralia</taxon>
        <taxon>Lophotrochozoa</taxon>
        <taxon>Mollusca</taxon>
        <taxon>Gastropoda</taxon>
        <taxon>Caenogastropoda</taxon>
        <taxon>Littorinimorpha</taxon>
        <taxon>Littorinoidea</taxon>
        <taxon>Littorinidae</taxon>
        <taxon>Littorina</taxon>
    </lineage>
</organism>
<dbReference type="SUPFAM" id="SSF52540">
    <property type="entry name" value="P-loop containing nucleoside triphosphate hydrolases"/>
    <property type="match status" value="1"/>
</dbReference>
<evidence type="ECO:0000256" key="1">
    <source>
        <dbReference type="ARBA" id="ARBA00008535"/>
    </source>
</evidence>
<dbReference type="InterPro" id="IPR027417">
    <property type="entry name" value="P-loop_NTPase"/>
</dbReference>
<evidence type="ECO:0000313" key="6">
    <source>
        <dbReference type="EMBL" id="KAK7104219.1"/>
    </source>
</evidence>
<evidence type="ECO:0000256" key="4">
    <source>
        <dbReference type="SAM" id="MobiDB-lite"/>
    </source>
</evidence>